<protein>
    <submittedName>
        <fullName evidence="1">Uncharacterized protein</fullName>
    </submittedName>
</protein>
<gene>
    <name evidence="1" type="ORF">BAY32_14745</name>
</gene>
<evidence type="ECO:0000313" key="1">
    <source>
        <dbReference type="EMBL" id="OPB80285.1"/>
    </source>
</evidence>
<reference evidence="1 2" key="1">
    <citation type="submission" date="2016-06" db="EMBL/GenBank/DDBJ databases">
        <authorList>
            <person name="Nicholson A.C."/>
        </authorList>
    </citation>
    <scope>NUCLEOTIDE SEQUENCE [LARGE SCALE GENOMIC DNA]</scope>
    <source>
        <strain evidence="1 2">G4123</strain>
    </source>
</reference>
<comment type="caution">
    <text evidence="1">The sequence shown here is derived from an EMBL/GenBank/DDBJ whole genome shotgun (WGS) entry which is preliminary data.</text>
</comment>
<organism evidence="1 2">
    <name type="scientific">Elizabethkingia ursingii</name>
    <dbReference type="NCBI Taxonomy" id="1756150"/>
    <lineage>
        <taxon>Bacteria</taxon>
        <taxon>Pseudomonadati</taxon>
        <taxon>Bacteroidota</taxon>
        <taxon>Flavobacteriia</taxon>
        <taxon>Flavobacteriales</taxon>
        <taxon>Weeksellaceae</taxon>
        <taxon>Elizabethkingia</taxon>
    </lineage>
</organism>
<dbReference type="KEGG" id="ego:BBD34_00985"/>
<sequence length="77" mass="8699">MALDENGNKVSNSFKASLFGKDAGIAQLQKHFEQSKEKMKTNPARLVLKTIVEFAIHGNLAHNHNFSVFLVHFFKVE</sequence>
<evidence type="ECO:0000313" key="2">
    <source>
        <dbReference type="Proteomes" id="UP000190816"/>
    </source>
</evidence>
<name>A0AAJ3NFN2_9FLAO</name>
<dbReference type="Proteomes" id="UP000190816">
    <property type="component" value="Unassembled WGS sequence"/>
</dbReference>
<dbReference type="EMBL" id="MAIC01000003">
    <property type="protein sequence ID" value="OPB80285.1"/>
    <property type="molecule type" value="Genomic_DNA"/>
</dbReference>
<accession>A0AAJ3NFN2</accession>
<proteinExistence type="predicted"/>
<dbReference type="AlphaFoldDB" id="A0AAJ3NFN2"/>